<organism evidence="1 2">
    <name type="scientific">Tegillarca granosa</name>
    <name type="common">Malaysian cockle</name>
    <name type="synonym">Anadara granosa</name>
    <dbReference type="NCBI Taxonomy" id="220873"/>
    <lineage>
        <taxon>Eukaryota</taxon>
        <taxon>Metazoa</taxon>
        <taxon>Spiralia</taxon>
        <taxon>Lophotrochozoa</taxon>
        <taxon>Mollusca</taxon>
        <taxon>Bivalvia</taxon>
        <taxon>Autobranchia</taxon>
        <taxon>Pteriomorphia</taxon>
        <taxon>Arcoida</taxon>
        <taxon>Arcoidea</taxon>
        <taxon>Arcidae</taxon>
        <taxon>Tegillarca</taxon>
    </lineage>
</organism>
<accession>A0ABQ9ESI7</accession>
<sequence>MIHFIWKAFNTFFNNVRLKKTFDVLASPHLFCNQCPLIDLHVGAMSMGTFIIFVSKNQSFT</sequence>
<comment type="caution">
    <text evidence="1">The sequence shown here is derived from an EMBL/GenBank/DDBJ whole genome shotgun (WGS) entry which is preliminary data.</text>
</comment>
<name>A0ABQ9ESI7_TEGGR</name>
<keyword evidence="2" id="KW-1185">Reference proteome</keyword>
<dbReference type="Proteomes" id="UP001217089">
    <property type="component" value="Unassembled WGS sequence"/>
</dbReference>
<evidence type="ECO:0000313" key="2">
    <source>
        <dbReference type="Proteomes" id="UP001217089"/>
    </source>
</evidence>
<gene>
    <name evidence="1" type="ORF">KUTeg_013009</name>
</gene>
<evidence type="ECO:0000313" key="1">
    <source>
        <dbReference type="EMBL" id="KAJ8308135.1"/>
    </source>
</evidence>
<protein>
    <submittedName>
        <fullName evidence="1">Uncharacterized protein</fullName>
    </submittedName>
</protein>
<dbReference type="EMBL" id="JARBDR010000657">
    <property type="protein sequence ID" value="KAJ8308135.1"/>
    <property type="molecule type" value="Genomic_DNA"/>
</dbReference>
<proteinExistence type="predicted"/>
<reference evidence="1 2" key="1">
    <citation type="submission" date="2022-12" db="EMBL/GenBank/DDBJ databases">
        <title>Chromosome-level genome of Tegillarca granosa.</title>
        <authorList>
            <person name="Kim J."/>
        </authorList>
    </citation>
    <scope>NUCLEOTIDE SEQUENCE [LARGE SCALE GENOMIC DNA]</scope>
    <source>
        <strain evidence="1">Teg-2019</strain>
        <tissue evidence="1">Adductor muscle</tissue>
    </source>
</reference>